<gene>
    <name evidence="2" type="ORF">F4559_005013</name>
</gene>
<dbReference type="RefSeq" id="WP_312865805.1">
    <property type="nucleotide sequence ID" value="NZ_BAABAI010000010.1"/>
</dbReference>
<feature type="signal peptide" evidence="1">
    <location>
        <begin position="1"/>
        <end position="23"/>
    </location>
</feature>
<comment type="caution">
    <text evidence="2">The sequence shown here is derived from an EMBL/GenBank/DDBJ whole genome shotgun (WGS) entry which is preliminary data.</text>
</comment>
<proteinExistence type="predicted"/>
<dbReference type="PANTHER" id="PTHR42941">
    <property type="entry name" value="SLL1037 PROTEIN"/>
    <property type="match status" value="1"/>
</dbReference>
<reference evidence="2 3" key="1">
    <citation type="submission" date="2020-08" db="EMBL/GenBank/DDBJ databases">
        <title>Sequencing the genomes of 1000 actinobacteria strains.</title>
        <authorList>
            <person name="Klenk H.-P."/>
        </authorList>
    </citation>
    <scope>NUCLEOTIDE SEQUENCE [LARGE SCALE GENOMIC DNA]</scope>
    <source>
        <strain evidence="2 3">DSM 45084</strain>
    </source>
</reference>
<dbReference type="AlphaFoldDB" id="A0A7W7WXP3"/>
<dbReference type="Pfam" id="PF16868">
    <property type="entry name" value="NMT1_3"/>
    <property type="match status" value="1"/>
</dbReference>
<dbReference type="NCBIfam" id="TIGR02122">
    <property type="entry name" value="TRAP_TAXI"/>
    <property type="match status" value="1"/>
</dbReference>
<feature type="chain" id="PRO_5039409089" description="TRAP transporter TAXI family solute receptor" evidence="1">
    <location>
        <begin position="24"/>
        <end position="317"/>
    </location>
</feature>
<evidence type="ECO:0008006" key="4">
    <source>
        <dbReference type="Google" id="ProtNLM"/>
    </source>
</evidence>
<name>A0A7W7WXP3_9PSEU</name>
<sequence>MSGLLRARVLGIALALVVLSATACSVDFSTVRLTIAAGGTAGEYYALGKALATEWERSPGVARPAVDVTDGAVDNLGRLRTNRAQVGFAQADAAAAIGTAQVMAGEHRLYALARMHDDYFQLVVRADLPVHKLADLRGLRVSTGAAVSGTRFIAELLLDVAGIDPDTDLQVRHLDLESGKNAMVAGTLDAFFWSGGVPTKTITDLAGVVGLRLVDLADVVPRMVERHPVYGWATLPASSYPIPGGAIKTLVVRNFLMVNDTVSDDLAEALTRGLFAAQRTLAEVSPAARSLDTRSAIETTPIPLHPGATRYYRDVKV</sequence>
<dbReference type="EMBL" id="JACHJS010000001">
    <property type="protein sequence ID" value="MBB4967654.1"/>
    <property type="molecule type" value="Genomic_DNA"/>
</dbReference>
<evidence type="ECO:0000313" key="2">
    <source>
        <dbReference type="EMBL" id="MBB4967654.1"/>
    </source>
</evidence>
<protein>
    <recommendedName>
        <fullName evidence="4">TRAP transporter TAXI family solute receptor</fullName>
    </recommendedName>
</protein>
<evidence type="ECO:0000313" key="3">
    <source>
        <dbReference type="Proteomes" id="UP000542674"/>
    </source>
</evidence>
<dbReference type="Gene3D" id="3.40.190.10">
    <property type="entry name" value="Periplasmic binding protein-like II"/>
    <property type="match status" value="2"/>
</dbReference>
<evidence type="ECO:0000256" key="1">
    <source>
        <dbReference type="SAM" id="SignalP"/>
    </source>
</evidence>
<dbReference type="Proteomes" id="UP000542674">
    <property type="component" value="Unassembled WGS sequence"/>
</dbReference>
<dbReference type="InterPro" id="IPR011852">
    <property type="entry name" value="TRAP_TAXI"/>
</dbReference>
<keyword evidence="3" id="KW-1185">Reference proteome</keyword>
<keyword evidence="1" id="KW-0732">Signal</keyword>
<accession>A0A7W7WXP3</accession>
<dbReference type="SUPFAM" id="SSF53850">
    <property type="entry name" value="Periplasmic binding protein-like II"/>
    <property type="match status" value="1"/>
</dbReference>
<dbReference type="PANTHER" id="PTHR42941:SF1">
    <property type="entry name" value="SLL1037 PROTEIN"/>
    <property type="match status" value="1"/>
</dbReference>
<organism evidence="2 3">
    <name type="scientific">Saccharothrix violaceirubra</name>
    <dbReference type="NCBI Taxonomy" id="413306"/>
    <lineage>
        <taxon>Bacteria</taxon>
        <taxon>Bacillati</taxon>
        <taxon>Actinomycetota</taxon>
        <taxon>Actinomycetes</taxon>
        <taxon>Pseudonocardiales</taxon>
        <taxon>Pseudonocardiaceae</taxon>
        <taxon>Saccharothrix</taxon>
    </lineage>
</organism>
<dbReference type="PROSITE" id="PS51257">
    <property type="entry name" value="PROKAR_LIPOPROTEIN"/>
    <property type="match status" value="1"/>
</dbReference>